<reference evidence="1 2" key="1">
    <citation type="journal article" date="2022" name="Hortic Res">
        <title>A haplotype resolved chromosomal level avocado genome allows analysis of novel avocado genes.</title>
        <authorList>
            <person name="Nath O."/>
            <person name="Fletcher S.J."/>
            <person name="Hayward A."/>
            <person name="Shaw L.M."/>
            <person name="Masouleh A.K."/>
            <person name="Furtado A."/>
            <person name="Henry R.J."/>
            <person name="Mitter N."/>
        </authorList>
    </citation>
    <scope>NUCLEOTIDE SEQUENCE [LARGE SCALE GENOMIC DNA]</scope>
    <source>
        <strain evidence="2">cv. Hass</strain>
    </source>
</reference>
<gene>
    <name evidence="1" type="ORF">MRB53_032399</name>
</gene>
<keyword evidence="2" id="KW-1185">Reference proteome</keyword>
<name>A0ACC2KRQ4_PERAE</name>
<dbReference type="Proteomes" id="UP001234297">
    <property type="component" value="Chromosome 11"/>
</dbReference>
<organism evidence="1 2">
    <name type="scientific">Persea americana</name>
    <name type="common">Avocado</name>
    <dbReference type="NCBI Taxonomy" id="3435"/>
    <lineage>
        <taxon>Eukaryota</taxon>
        <taxon>Viridiplantae</taxon>
        <taxon>Streptophyta</taxon>
        <taxon>Embryophyta</taxon>
        <taxon>Tracheophyta</taxon>
        <taxon>Spermatophyta</taxon>
        <taxon>Magnoliopsida</taxon>
        <taxon>Magnoliidae</taxon>
        <taxon>Laurales</taxon>
        <taxon>Lauraceae</taxon>
        <taxon>Persea</taxon>
    </lineage>
</organism>
<evidence type="ECO:0000313" key="1">
    <source>
        <dbReference type="EMBL" id="KAJ8623869.1"/>
    </source>
</evidence>
<sequence length="246" mass="26466">MNVISSWLQQRTRVDPILGMAAIEEEKILSLNQAHKQCDEANEDDDEDDEVDDDLALSFTNRGACHTSNKYVTISLIIISAITCFFCSFTDTFKDKKSGKLYFGIATYSGFHTFNKAPVEKIARDNTAKDELRLHAIDFIHAITSFTVFLGFALSDANVVMCFCPNCGQNLHALILNLPLALSSLASLIFFIFLASSSSSSSLQVTGSGTVTCPRRSGKSAPGGGDSDDKSSGTSIIVGNIGVLAA</sequence>
<accession>A0ACC2KRQ4</accession>
<dbReference type="EMBL" id="CM056819">
    <property type="protein sequence ID" value="KAJ8623869.1"/>
    <property type="molecule type" value="Genomic_DNA"/>
</dbReference>
<protein>
    <submittedName>
        <fullName evidence="1">Uncharacterized protein</fullName>
    </submittedName>
</protein>
<proteinExistence type="predicted"/>
<evidence type="ECO:0000313" key="2">
    <source>
        <dbReference type="Proteomes" id="UP001234297"/>
    </source>
</evidence>
<comment type="caution">
    <text evidence="1">The sequence shown here is derived from an EMBL/GenBank/DDBJ whole genome shotgun (WGS) entry which is preliminary data.</text>
</comment>